<feature type="transmembrane region" description="Helical" evidence="1">
    <location>
        <begin position="188"/>
        <end position="207"/>
    </location>
</feature>
<dbReference type="PANTHER" id="PTHR23028:SF53">
    <property type="entry name" value="ACYL_TRANSF_3 DOMAIN-CONTAINING PROTEIN"/>
    <property type="match status" value="1"/>
</dbReference>
<evidence type="ECO:0000259" key="2">
    <source>
        <dbReference type="Pfam" id="PF01757"/>
    </source>
</evidence>
<dbReference type="STRING" id="40571.SAMN05660733_06498"/>
<dbReference type="GO" id="GO:0016020">
    <property type="term" value="C:membrane"/>
    <property type="evidence" value="ECO:0007669"/>
    <property type="project" value="TreeGrafter"/>
</dbReference>
<dbReference type="InterPro" id="IPR002656">
    <property type="entry name" value="Acyl_transf_3_dom"/>
</dbReference>
<feature type="transmembrane region" description="Helical" evidence="1">
    <location>
        <begin position="148"/>
        <end position="176"/>
    </location>
</feature>
<dbReference type="Proteomes" id="UP000192840">
    <property type="component" value="Unassembled WGS sequence"/>
</dbReference>
<feature type="transmembrane region" description="Helical" evidence="1">
    <location>
        <begin position="331"/>
        <end position="352"/>
    </location>
</feature>
<accession>A0A1W2FI58</accession>
<reference evidence="4" key="1">
    <citation type="submission" date="2017-04" db="EMBL/GenBank/DDBJ databases">
        <authorList>
            <person name="Varghese N."/>
            <person name="Submissions S."/>
        </authorList>
    </citation>
    <scope>NUCLEOTIDE SEQUENCE [LARGE SCALE GENOMIC DNA]</scope>
    <source>
        <strain evidence="4">DSM 44073</strain>
    </source>
</reference>
<dbReference type="PANTHER" id="PTHR23028">
    <property type="entry name" value="ACETYLTRANSFERASE"/>
    <property type="match status" value="1"/>
</dbReference>
<organism evidence="3 4">
    <name type="scientific">Lentzea albidocapillata</name>
    <dbReference type="NCBI Taxonomy" id="40571"/>
    <lineage>
        <taxon>Bacteria</taxon>
        <taxon>Bacillati</taxon>
        <taxon>Actinomycetota</taxon>
        <taxon>Actinomycetes</taxon>
        <taxon>Pseudonocardiales</taxon>
        <taxon>Pseudonocardiaceae</taxon>
        <taxon>Lentzea</taxon>
    </lineage>
</organism>
<protein>
    <submittedName>
        <fullName evidence="3">Peptidoglycan/LPS O-acetylase OafA/YrhL, contains acyltransferase and SGNH-hydrolase domains</fullName>
    </submittedName>
</protein>
<dbReference type="Pfam" id="PF01757">
    <property type="entry name" value="Acyl_transf_3"/>
    <property type="match status" value="1"/>
</dbReference>
<keyword evidence="3" id="KW-0378">Hydrolase</keyword>
<dbReference type="EMBL" id="FWYC01000015">
    <property type="protein sequence ID" value="SMD21631.1"/>
    <property type="molecule type" value="Genomic_DNA"/>
</dbReference>
<sequence>MNTLASTTTTPARPRGSGGGYMHGLDILRVIASTAGVYVHTANWFAVNKREFSLNGVVRTVVAEPLHLNPHLSFTDVTIFMVISGMVVTHVADRERPGQFLLRRFGRIIPLLVVVLLATALLINLGVFRAETRQTSLSFLDILTGVTLAGFFTTPTVILVGVTWTLLLQITFYSYVAATMPLLRRRPWLPSAVAAVLVCATLSVASGPQTEPVHRIGVIAAFITLIFIGQLITLVRSGKVSIAVGSAIGATHFGLFVWADKLGGYAYAGGGMVRTAFLAILLILVVMYLNGPITKSAFVKAWSARTYAIYLIHPVVIYPTLAALAPKIGNMPALLVALVLTAAVTEVLHRYLEMAVHQRIRRWEKQRSK</sequence>
<dbReference type="eggNOG" id="COG1835">
    <property type="taxonomic scope" value="Bacteria"/>
</dbReference>
<keyword evidence="1" id="KW-0812">Transmembrane</keyword>
<dbReference type="GO" id="GO:0016787">
    <property type="term" value="F:hydrolase activity"/>
    <property type="evidence" value="ECO:0007669"/>
    <property type="project" value="UniProtKB-KW"/>
</dbReference>
<keyword evidence="3" id="KW-0012">Acyltransferase</keyword>
<keyword evidence="1" id="KW-0472">Membrane</keyword>
<dbReference type="GO" id="GO:0016747">
    <property type="term" value="F:acyltransferase activity, transferring groups other than amino-acyl groups"/>
    <property type="evidence" value="ECO:0007669"/>
    <property type="project" value="InterPro"/>
</dbReference>
<evidence type="ECO:0000256" key="1">
    <source>
        <dbReference type="SAM" id="Phobius"/>
    </source>
</evidence>
<feature type="transmembrane region" description="Helical" evidence="1">
    <location>
        <begin position="105"/>
        <end position="128"/>
    </location>
</feature>
<keyword evidence="1" id="KW-1133">Transmembrane helix</keyword>
<name>A0A1W2FI58_9PSEU</name>
<keyword evidence="3" id="KW-0808">Transferase</keyword>
<dbReference type="OrthoDB" id="3674414at2"/>
<keyword evidence="4" id="KW-1185">Reference proteome</keyword>
<gene>
    <name evidence="3" type="ORF">SAMN05660733_06498</name>
</gene>
<feature type="domain" description="Acyltransferase 3" evidence="2">
    <location>
        <begin position="23"/>
        <end position="345"/>
    </location>
</feature>
<dbReference type="RefSeq" id="WP_030480277.1">
    <property type="nucleotide sequence ID" value="NZ_FWYC01000015.1"/>
</dbReference>
<dbReference type="AlphaFoldDB" id="A0A1W2FI58"/>
<feature type="transmembrane region" description="Helical" evidence="1">
    <location>
        <begin position="307"/>
        <end position="325"/>
    </location>
</feature>
<dbReference type="GO" id="GO:0000271">
    <property type="term" value="P:polysaccharide biosynthetic process"/>
    <property type="evidence" value="ECO:0007669"/>
    <property type="project" value="TreeGrafter"/>
</dbReference>
<evidence type="ECO:0000313" key="4">
    <source>
        <dbReference type="Proteomes" id="UP000192840"/>
    </source>
</evidence>
<dbReference type="InterPro" id="IPR050879">
    <property type="entry name" value="Acyltransferase_3"/>
</dbReference>
<feature type="transmembrane region" description="Helical" evidence="1">
    <location>
        <begin position="265"/>
        <end position="286"/>
    </location>
</feature>
<evidence type="ECO:0000313" key="3">
    <source>
        <dbReference type="EMBL" id="SMD21631.1"/>
    </source>
</evidence>
<proteinExistence type="predicted"/>
<feature type="transmembrane region" description="Helical" evidence="1">
    <location>
        <begin position="213"/>
        <end position="233"/>
    </location>
</feature>
<feature type="transmembrane region" description="Helical" evidence="1">
    <location>
        <begin position="240"/>
        <end position="259"/>
    </location>
</feature>